<dbReference type="Proteomes" id="UP001164481">
    <property type="component" value="Chromosome"/>
</dbReference>
<evidence type="ECO:0000256" key="5">
    <source>
        <dbReference type="ARBA" id="ARBA00022679"/>
    </source>
</evidence>
<evidence type="ECO:0000256" key="3">
    <source>
        <dbReference type="ARBA" id="ARBA00015972"/>
    </source>
</evidence>
<evidence type="ECO:0000259" key="12">
    <source>
        <dbReference type="SMART" id="SM00662"/>
    </source>
</evidence>
<dbReference type="AlphaFoldDB" id="A0AAQ2TC48"/>
<organism evidence="13 14">
    <name type="scientific">Mycoplasmopsis synoviae</name>
    <name type="common">Mycoplasma synoviae</name>
    <dbReference type="NCBI Taxonomy" id="2109"/>
    <lineage>
        <taxon>Bacteria</taxon>
        <taxon>Bacillati</taxon>
        <taxon>Mycoplasmatota</taxon>
        <taxon>Mycoplasmoidales</taxon>
        <taxon>Metamycoplasmataceae</taxon>
        <taxon>Mycoplasmopsis</taxon>
    </lineage>
</organism>
<comment type="domain">
    <text evidence="11">The N-terminal domain is essential for RNAP assembly and basal transcription, whereas the C-terminal domain is involved in interaction with transcriptional regulators and with upstream promoter elements.</text>
</comment>
<dbReference type="RefSeq" id="WP_109537256.1">
    <property type="nucleotide sequence ID" value="NZ_CP012624.1"/>
</dbReference>
<dbReference type="EMBL" id="CP107525">
    <property type="protein sequence ID" value="UZW64337.1"/>
    <property type="molecule type" value="Genomic_DNA"/>
</dbReference>
<keyword evidence="4 11" id="KW-0240">DNA-directed RNA polymerase</keyword>
<feature type="region of interest" description="Alpha N-terminal domain (alpha-NTD)" evidence="11">
    <location>
        <begin position="1"/>
        <end position="260"/>
    </location>
</feature>
<dbReference type="SUPFAM" id="SSF55257">
    <property type="entry name" value="RBP11-like subunits of RNA polymerase"/>
    <property type="match status" value="1"/>
</dbReference>
<dbReference type="SUPFAM" id="SSF47789">
    <property type="entry name" value="C-terminal domain of RNA polymerase alpha subunit"/>
    <property type="match status" value="1"/>
</dbReference>
<reference evidence="13" key="2">
    <citation type="submission" date="2022-11" db="EMBL/GenBank/DDBJ databases">
        <title>complete genomes of mycoplasma synoviae ZX313 strain and SD2 strain.</title>
        <authorList>
            <person name="Zhong Q."/>
        </authorList>
    </citation>
    <scope>NUCLEOTIDE SEQUENCE</scope>
    <source>
        <strain evidence="13">SD2</strain>
    </source>
</reference>
<name>A0AAQ2TC48_MYCSY</name>
<evidence type="ECO:0000256" key="9">
    <source>
        <dbReference type="ARBA" id="ARBA00033070"/>
    </source>
</evidence>
<dbReference type="SUPFAM" id="SSF56553">
    <property type="entry name" value="Insert subdomain of RNA polymerase alpha subunit"/>
    <property type="match status" value="1"/>
</dbReference>
<dbReference type="Pfam" id="PF01000">
    <property type="entry name" value="RNA_pol_A_bac"/>
    <property type="match status" value="1"/>
</dbReference>
<evidence type="ECO:0000256" key="2">
    <source>
        <dbReference type="ARBA" id="ARBA00012418"/>
    </source>
</evidence>
<dbReference type="GO" id="GO:0005737">
    <property type="term" value="C:cytoplasm"/>
    <property type="evidence" value="ECO:0007669"/>
    <property type="project" value="UniProtKB-ARBA"/>
</dbReference>
<gene>
    <name evidence="11" type="primary">rpoA</name>
    <name evidence="13" type="ORF">OIE46_03135</name>
</gene>
<proteinExistence type="inferred from homology"/>
<evidence type="ECO:0000313" key="13">
    <source>
        <dbReference type="EMBL" id="UZW64337.1"/>
    </source>
</evidence>
<evidence type="ECO:0000256" key="8">
    <source>
        <dbReference type="ARBA" id="ARBA00032524"/>
    </source>
</evidence>
<dbReference type="GO" id="GO:0000428">
    <property type="term" value="C:DNA-directed RNA polymerase complex"/>
    <property type="evidence" value="ECO:0007669"/>
    <property type="project" value="UniProtKB-KW"/>
</dbReference>
<evidence type="ECO:0000256" key="7">
    <source>
        <dbReference type="ARBA" id="ARBA00023163"/>
    </source>
</evidence>
<comment type="catalytic activity">
    <reaction evidence="10 11">
        <text>RNA(n) + a ribonucleoside 5'-triphosphate = RNA(n+1) + diphosphate</text>
        <dbReference type="Rhea" id="RHEA:21248"/>
        <dbReference type="Rhea" id="RHEA-COMP:14527"/>
        <dbReference type="Rhea" id="RHEA-COMP:17342"/>
        <dbReference type="ChEBI" id="CHEBI:33019"/>
        <dbReference type="ChEBI" id="CHEBI:61557"/>
        <dbReference type="ChEBI" id="CHEBI:140395"/>
        <dbReference type="EC" id="2.7.7.6"/>
    </reaction>
</comment>
<dbReference type="GO" id="GO:0046983">
    <property type="term" value="F:protein dimerization activity"/>
    <property type="evidence" value="ECO:0007669"/>
    <property type="project" value="InterPro"/>
</dbReference>
<keyword evidence="6 11" id="KW-0548">Nucleotidyltransferase</keyword>
<dbReference type="NCBIfam" id="NF003519">
    <property type="entry name" value="PRK05182.2-5"/>
    <property type="match status" value="1"/>
</dbReference>
<dbReference type="SMART" id="SM00662">
    <property type="entry name" value="RPOLD"/>
    <property type="match status" value="1"/>
</dbReference>
<dbReference type="HAMAP" id="MF_00059">
    <property type="entry name" value="RNApol_bact_RpoA"/>
    <property type="match status" value="1"/>
</dbReference>
<comment type="subunit">
    <text evidence="11">Homodimer. The RNAP catalytic core consists of 2 alpha, 1 beta, 1 beta' and 1 omega subunit. When a sigma factor is associated with the core the holoenzyme is formed, which can initiate transcription.</text>
</comment>
<dbReference type="Gene3D" id="2.170.120.12">
    <property type="entry name" value="DNA-directed RNA polymerase, insert domain"/>
    <property type="match status" value="1"/>
</dbReference>
<dbReference type="CDD" id="cd06928">
    <property type="entry name" value="RNAP_alpha_NTD"/>
    <property type="match status" value="1"/>
</dbReference>
<evidence type="ECO:0000256" key="11">
    <source>
        <dbReference type="HAMAP-Rule" id="MF_00059"/>
    </source>
</evidence>
<dbReference type="Pfam" id="PF01193">
    <property type="entry name" value="RNA_pol_L"/>
    <property type="match status" value="1"/>
</dbReference>
<dbReference type="GO" id="GO:0006351">
    <property type="term" value="P:DNA-templated transcription"/>
    <property type="evidence" value="ECO:0007669"/>
    <property type="project" value="UniProtKB-UniRule"/>
</dbReference>
<dbReference type="InterPro" id="IPR036643">
    <property type="entry name" value="RNApol_insert_sf"/>
</dbReference>
<evidence type="ECO:0000256" key="1">
    <source>
        <dbReference type="ARBA" id="ARBA00007123"/>
    </source>
</evidence>
<reference evidence="13" key="1">
    <citation type="submission" date="2022-10" db="EMBL/GenBank/DDBJ databases">
        <authorList>
            <person name="Wei X."/>
        </authorList>
    </citation>
    <scope>NUCLEOTIDE SEQUENCE</scope>
    <source>
        <strain evidence="13">SD2</strain>
    </source>
</reference>
<sequence>MEKLTKIKHRIIPAKDSQNNSYKKVLEIKGLERGFGNTLAVALRRILLSNITGIAPFCVRIEGVEHEFTALEKVSEDIVTILSNLKKVVLNYDEDYVKDNQIIKLSLNANEDNRITSNHLTVTNAPRVEVQNKDIEIATLSKPGVLKLEMFLRAGRGYVDFEDNKKFIEEKEKELKELSSLSKGAFIAMDSVFSPVVNVAWKVTELNTASLKIEEQLELELETKLGVTPESAIKLACKILVAHFQTIGDLTDLDSDEIFQSEKQSLEKEEDDMEIRLLNLSMRSQNALAKSGIKTLNELASYPIEKLKEIKNLGEKSREEIIRKLNEYGKLKN</sequence>
<dbReference type="InterPro" id="IPR011263">
    <property type="entry name" value="DNA-dir_RNA_pol_RpoA/D/Rpb3"/>
</dbReference>
<evidence type="ECO:0000256" key="4">
    <source>
        <dbReference type="ARBA" id="ARBA00022478"/>
    </source>
</evidence>
<feature type="domain" description="DNA-directed RNA polymerase RpoA/D/Rpb3-type" evidence="12">
    <location>
        <begin position="23"/>
        <end position="250"/>
    </location>
</feature>
<dbReference type="Gene3D" id="1.10.150.20">
    <property type="entry name" value="5' to 3' exonuclease, C-terminal subdomain"/>
    <property type="match status" value="1"/>
</dbReference>
<accession>A0AAQ2TC48</accession>
<dbReference type="Gene3D" id="3.30.1360.10">
    <property type="entry name" value="RNA polymerase, RBP11-like subunit"/>
    <property type="match status" value="1"/>
</dbReference>
<evidence type="ECO:0000313" key="14">
    <source>
        <dbReference type="Proteomes" id="UP001164481"/>
    </source>
</evidence>
<feature type="region of interest" description="Alpha C-terminal domain (alpha-CTD)" evidence="11">
    <location>
        <begin position="271"/>
        <end position="333"/>
    </location>
</feature>
<keyword evidence="5 11" id="KW-0808">Transferase</keyword>
<dbReference type="InterPro" id="IPR011773">
    <property type="entry name" value="DNA-dir_RpoA"/>
</dbReference>
<dbReference type="EC" id="2.7.7.6" evidence="2 11"/>
<comment type="function">
    <text evidence="11">DNA-dependent RNA polymerase catalyzes the transcription of DNA into RNA using the four ribonucleoside triphosphates as substrates.</text>
</comment>
<dbReference type="NCBIfam" id="TIGR02027">
    <property type="entry name" value="rpoA"/>
    <property type="match status" value="1"/>
</dbReference>
<dbReference type="InterPro" id="IPR011260">
    <property type="entry name" value="RNAP_asu_C"/>
</dbReference>
<comment type="similarity">
    <text evidence="1 11">Belongs to the RNA polymerase alpha chain family.</text>
</comment>
<evidence type="ECO:0000256" key="6">
    <source>
        <dbReference type="ARBA" id="ARBA00022695"/>
    </source>
</evidence>
<dbReference type="GO" id="GO:0003677">
    <property type="term" value="F:DNA binding"/>
    <property type="evidence" value="ECO:0007669"/>
    <property type="project" value="UniProtKB-UniRule"/>
</dbReference>
<dbReference type="InterPro" id="IPR036603">
    <property type="entry name" value="RBP11-like"/>
</dbReference>
<dbReference type="GO" id="GO:0003899">
    <property type="term" value="F:DNA-directed RNA polymerase activity"/>
    <property type="evidence" value="ECO:0007669"/>
    <property type="project" value="UniProtKB-UniRule"/>
</dbReference>
<evidence type="ECO:0000256" key="10">
    <source>
        <dbReference type="ARBA" id="ARBA00048552"/>
    </source>
</evidence>
<dbReference type="InterPro" id="IPR011262">
    <property type="entry name" value="DNA-dir_RNA_pol_insert"/>
</dbReference>
<protein>
    <recommendedName>
        <fullName evidence="3 11">DNA-directed RNA polymerase subunit alpha</fullName>
        <shortName evidence="11">RNAP subunit alpha</shortName>
        <ecNumber evidence="2 11">2.7.7.6</ecNumber>
    </recommendedName>
    <alternativeName>
        <fullName evidence="9 11">RNA polymerase subunit alpha</fullName>
    </alternativeName>
    <alternativeName>
        <fullName evidence="8 11">Transcriptase subunit alpha</fullName>
    </alternativeName>
</protein>
<dbReference type="Pfam" id="PF03118">
    <property type="entry name" value="RNA_pol_A_CTD"/>
    <property type="match status" value="1"/>
</dbReference>
<keyword evidence="7 11" id="KW-0804">Transcription</keyword>